<evidence type="ECO:0000256" key="1">
    <source>
        <dbReference type="SAM" id="SignalP"/>
    </source>
</evidence>
<dbReference type="EMBL" id="VLLF01000010">
    <property type="protein sequence ID" value="TWI81891.1"/>
    <property type="molecule type" value="Genomic_DNA"/>
</dbReference>
<gene>
    <name evidence="2" type="ORF">JM93_03853</name>
</gene>
<reference evidence="2 3" key="1">
    <citation type="submission" date="2019-07" db="EMBL/GenBank/DDBJ databases">
        <title>Genomic Encyclopedia of Archaeal and Bacterial Type Strains, Phase II (KMG-II): from individual species to whole genera.</title>
        <authorList>
            <person name="Goeker M."/>
        </authorList>
    </citation>
    <scope>NUCLEOTIDE SEQUENCE [LARGE SCALE GENOMIC DNA]</scope>
    <source>
        <strain evidence="2 3">ATCC BAA-252</strain>
    </source>
</reference>
<dbReference type="AlphaFoldDB" id="A0A562SKQ8"/>
<dbReference type="RefSeq" id="WP_196220718.1">
    <property type="nucleotide sequence ID" value="NZ_SMLY01000072.1"/>
</dbReference>
<evidence type="ECO:0000313" key="2">
    <source>
        <dbReference type="EMBL" id="TWI81891.1"/>
    </source>
</evidence>
<feature type="chain" id="PRO_5022165757" evidence="1">
    <location>
        <begin position="24"/>
        <end position="190"/>
    </location>
</feature>
<organism evidence="2 3">
    <name type="scientific">Roseibium hamelinense</name>
    <dbReference type="NCBI Taxonomy" id="150831"/>
    <lineage>
        <taxon>Bacteria</taxon>
        <taxon>Pseudomonadati</taxon>
        <taxon>Pseudomonadota</taxon>
        <taxon>Alphaproteobacteria</taxon>
        <taxon>Hyphomicrobiales</taxon>
        <taxon>Stappiaceae</taxon>
        <taxon>Roseibium</taxon>
    </lineage>
</organism>
<proteinExistence type="predicted"/>
<sequence>MAMLSRVSPGLATVLLLWSGAAAVSGQEAESVYTTIELPTCVQAGVPDGETTFGGSWLCRGHDGIPVYIVEGDLRMFVSFGNNAANEPSAGQTLPNFNSINDRLEWRMRFGIPFATILRWFPSLDDTGRTGSVLIVTQLEPGATCQIARVDAQANSDANVLARQAADLLAGTFDCANQPQVIGNPGIFRY</sequence>
<keyword evidence="3" id="KW-1185">Reference proteome</keyword>
<evidence type="ECO:0000313" key="3">
    <source>
        <dbReference type="Proteomes" id="UP000320593"/>
    </source>
</evidence>
<comment type="caution">
    <text evidence="2">The sequence shown here is derived from an EMBL/GenBank/DDBJ whole genome shotgun (WGS) entry which is preliminary data.</text>
</comment>
<name>A0A562SKQ8_9HYPH</name>
<protein>
    <submittedName>
        <fullName evidence="2">Uncharacterized protein</fullName>
    </submittedName>
</protein>
<keyword evidence="1" id="KW-0732">Signal</keyword>
<feature type="signal peptide" evidence="1">
    <location>
        <begin position="1"/>
        <end position="23"/>
    </location>
</feature>
<dbReference type="Proteomes" id="UP000320593">
    <property type="component" value="Unassembled WGS sequence"/>
</dbReference>
<accession>A0A562SKQ8</accession>